<dbReference type="PANTHER" id="PTHR35560:SF3">
    <property type="entry name" value="PEPTIDASE S9 PROLYL OLIGOPEPTIDASE CATALYTIC DOMAIN-CONTAINING PROTEIN"/>
    <property type="match status" value="1"/>
</dbReference>
<dbReference type="SUPFAM" id="SSF53474">
    <property type="entry name" value="alpha/beta-Hydrolases"/>
    <property type="match status" value="1"/>
</dbReference>
<protein>
    <submittedName>
        <fullName evidence="1">Uncharacterized protein</fullName>
    </submittedName>
</protein>
<evidence type="ECO:0000313" key="1">
    <source>
        <dbReference type="EMBL" id="CAE4591414.1"/>
    </source>
</evidence>
<sequence>MGSITSTSTISSHQSTRLILIVIHGSARNADDYLCSASVLPHLSQHEYDPNSILVLSPWFLAPTDTTNTTLSFPNNALKWNDVGPIAHTFRYGANDSFFNKISSYRAMDEMVETIMRNKDERFPLLERIVVVGHSAGGQFVQRWALTSSSNVWGDDLETHLQQQQQRELDELRQNENRHKNAVQLRAIVANPRSFAYLDARRFLNGTYQLPPKEMMHSCPGYDEWEWGLKPGGPLAVSYISNSLSSFHSKQQMIDRYMKRNVIYLAGAKDDTTVTASCEDDEFQGRSRLERSANFYAALNILSGERGESVRHVRLVVDGVGHDHTLMFQSDLGLEAIFGDLFLEEEDYELEVDVEEVEL</sequence>
<dbReference type="PANTHER" id="PTHR35560">
    <property type="entry name" value="BLL0132 PROTEIN"/>
    <property type="match status" value="1"/>
</dbReference>
<reference evidence="1" key="1">
    <citation type="submission" date="2021-01" db="EMBL/GenBank/DDBJ databases">
        <authorList>
            <person name="Corre E."/>
            <person name="Pelletier E."/>
            <person name="Niang G."/>
            <person name="Scheremetjew M."/>
            <person name="Finn R."/>
            <person name="Kale V."/>
            <person name="Holt S."/>
            <person name="Cochrane G."/>
            <person name="Meng A."/>
            <person name="Brown T."/>
            <person name="Cohen L."/>
        </authorList>
    </citation>
    <scope>NUCLEOTIDE SEQUENCE</scope>
    <source>
        <strain evidence="1">GSO104</strain>
    </source>
</reference>
<organism evidence="1">
    <name type="scientific">Ditylum brightwellii</name>
    <dbReference type="NCBI Taxonomy" id="49249"/>
    <lineage>
        <taxon>Eukaryota</taxon>
        <taxon>Sar</taxon>
        <taxon>Stramenopiles</taxon>
        <taxon>Ochrophyta</taxon>
        <taxon>Bacillariophyta</taxon>
        <taxon>Mediophyceae</taxon>
        <taxon>Lithodesmiophycidae</taxon>
        <taxon>Lithodesmiales</taxon>
        <taxon>Lithodesmiaceae</taxon>
        <taxon>Ditylum</taxon>
    </lineage>
</organism>
<gene>
    <name evidence="1" type="ORF">DBRI00130_LOCUS6674</name>
</gene>
<proteinExistence type="predicted"/>
<dbReference type="AlphaFoldDB" id="A0A7S4QRC4"/>
<dbReference type="Gene3D" id="3.40.50.1820">
    <property type="entry name" value="alpha/beta hydrolase"/>
    <property type="match status" value="1"/>
</dbReference>
<name>A0A7S4QRC4_9STRA</name>
<dbReference type="InterPro" id="IPR029058">
    <property type="entry name" value="AB_hydrolase_fold"/>
</dbReference>
<dbReference type="EMBL" id="HBNS01008229">
    <property type="protein sequence ID" value="CAE4591414.1"/>
    <property type="molecule type" value="Transcribed_RNA"/>
</dbReference>
<accession>A0A7S4QRC4</accession>